<sequence>MAKPKSLNINSNAEAAELESLLKNGNVTIVVILAEWCGACQRVKPDWLNTLKRKNKHNVALIDSEVLPNTVLNDKLNVTHFPSVFEVQPNGKATLLKNVSDPNAVVNSNTKVKEQPEPLNSLGGNSLLELNEHENAEDSENTNKNKVSKSRVFTPSLEKLKGGRRTRSRRVSKRRVSKRRSNRKRRSSTRR</sequence>
<feature type="domain" description="Thioredoxin" evidence="2">
    <location>
        <begin position="7"/>
        <end position="121"/>
    </location>
</feature>
<dbReference type="InterPro" id="IPR013766">
    <property type="entry name" value="Thioredoxin_domain"/>
</dbReference>
<dbReference type="SUPFAM" id="SSF52833">
    <property type="entry name" value="Thioredoxin-like"/>
    <property type="match status" value="1"/>
</dbReference>
<evidence type="ECO:0000256" key="1">
    <source>
        <dbReference type="SAM" id="MobiDB-lite"/>
    </source>
</evidence>
<feature type="compositionally biased region" description="Basic residues" evidence="1">
    <location>
        <begin position="162"/>
        <end position="191"/>
    </location>
</feature>
<dbReference type="AlphaFoldDB" id="A0A6C0L5S7"/>
<accession>A0A6C0L5S7</accession>
<dbReference type="PROSITE" id="PS51352">
    <property type="entry name" value="THIOREDOXIN_2"/>
    <property type="match status" value="1"/>
</dbReference>
<dbReference type="EMBL" id="MN740438">
    <property type="protein sequence ID" value="QHU26316.1"/>
    <property type="molecule type" value="Genomic_DNA"/>
</dbReference>
<protein>
    <recommendedName>
        <fullName evidence="2">Thioredoxin domain-containing protein</fullName>
    </recommendedName>
</protein>
<reference evidence="3" key="1">
    <citation type="journal article" date="2020" name="Nature">
        <title>Giant virus diversity and host interactions through global metagenomics.</title>
        <authorList>
            <person name="Schulz F."/>
            <person name="Roux S."/>
            <person name="Paez-Espino D."/>
            <person name="Jungbluth S."/>
            <person name="Walsh D.A."/>
            <person name="Denef V.J."/>
            <person name="McMahon K.D."/>
            <person name="Konstantinidis K.T."/>
            <person name="Eloe-Fadrosh E.A."/>
            <person name="Kyrpides N.C."/>
            <person name="Woyke T."/>
        </authorList>
    </citation>
    <scope>NUCLEOTIDE SEQUENCE</scope>
    <source>
        <strain evidence="3">GVMAG-M-3300027759-16</strain>
    </source>
</reference>
<evidence type="ECO:0000313" key="3">
    <source>
        <dbReference type="EMBL" id="QHU26316.1"/>
    </source>
</evidence>
<organism evidence="3">
    <name type="scientific">viral metagenome</name>
    <dbReference type="NCBI Taxonomy" id="1070528"/>
    <lineage>
        <taxon>unclassified sequences</taxon>
        <taxon>metagenomes</taxon>
        <taxon>organismal metagenomes</taxon>
    </lineage>
</organism>
<dbReference type="Pfam" id="PF00085">
    <property type="entry name" value="Thioredoxin"/>
    <property type="match status" value="1"/>
</dbReference>
<feature type="region of interest" description="Disordered" evidence="1">
    <location>
        <begin position="134"/>
        <end position="191"/>
    </location>
</feature>
<dbReference type="Gene3D" id="3.40.30.10">
    <property type="entry name" value="Glutaredoxin"/>
    <property type="match status" value="1"/>
</dbReference>
<name>A0A6C0L5S7_9ZZZZ</name>
<dbReference type="CDD" id="cd02961">
    <property type="entry name" value="PDI_a_family"/>
    <property type="match status" value="1"/>
</dbReference>
<evidence type="ECO:0000259" key="2">
    <source>
        <dbReference type="PROSITE" id="PS51352"/>
    </source>
</evidence>
<proteinExistence type="predicted"/>
<dbReference type="InterPro" id="IPR036249">
    <property type="entry name" value="Thioredoxin-like_sf"/>
</dbReference>